<sequence>MLELLSSFRVVLLGGARQTGKTTLVRDLLELPGHAWFSFDDEAVLARAIDDPVGFVDALPRPAAVDEFQRAGRGFLLAVKQAADRDRARGQLLLTGSTNYLADRGLSETLAGRAGRLLLWPLSMGERLGVRETFLDHLFDPAAWPGQTGDLPREELVRTLLEGGYPEVVTEGLAGRRRRDWFEAYVHDVVSREALRPIAEIRLETELRRLLRLLAARTGQELVVTGVAADAEVGRETASNYVTLLEALHLVTLLPAWSTNLTTRAKRRPKVVVVDTGLAADLCGLGEQTFAPTADGTAAGALFETFVTTEVFKQATWSRRSVDLSYFRDRDGAEVDLIVEDRRSGELAGLEIKLTSTPTSRHARHLAMLRDKLGDRFKTGLVIHAGRQTLPLGERIWAVPVSVLWRADG</sequence>
<keyword evidence="3" id="KW-0547">Nucleotide-binding</keyword>
<dbReference type="InterPro" id="IPR025420">
    <property type="entry name" value="DUF4143"/>
</dbReference>
<dbReference type="AlphaFoldDB" id="A0A5C4LSI7"/>
<keyword evidence="4" id="KW-1185">Reference proteome</keyword>
<dbReference type="GO" id="GO:0005524">
    <property type="term" value="F:ATP binding"/>
    <property type="evidence" value="ECO:0007669"/>
    <property type="project" value="UniProtKB-KW"/>
</dbReference>
<evidence type="ECO:0000313" key="3">
    <source>
        <dbReference type="EMBL" id="TNC21931.1"/>
    </source>
</evidence>
<feature type="domain" description="DUF4143" evidence="2">
    <location>
        <begin position="198"/>
        <end position="354"/>
    </location>
</feature>
<reference evidence="3 4" key="1">
    <citation type="submission" date="2019-06" db="EMBL/GenBank/DDBJ databases">
        <title>Amycolatopsis alkalitolerans sp. nov., isolated from Gastrodia elata Blume.</title>
        <authorList>
            <person name="Narsing Rao M.P."/>
            <person name="Li W.J."/>
        </authorList>
    </citation>
    <scope>NUCLEOTIDE SEQUENCE [LARGE SCALE GENOMIC DNA]</scope>
    <source>
        <strain evidence="3 4">SYSUP0005</strain>
    </source>
</reference>
<comment type="caution">
    <text evidence="3">The sequence shown here is derived from an EMBL/GenBank/DDBJ whole genome shotgun (WGS) entry which is preliminary data.</text>
</comment>
<dbReference type="Proteomes" id="UP000305546">
    <property type="component" value="Unassembled WGS sequence"/>
</dbReference>
<evidence type="ECO:0000259" key="2">
    <source>
        <dbReference type="Pfam" id="PF13635"/>
    </source>
</evidence>
<feature type="domain" description="AAA" evidence="1">
    <location>
        <begin position="8"/>
        <end position="127"/>
    </location>
</feature>
<dbReference type="OrthoDB" id="128089at2"/>
<dbReference type="EMBL" id="VDFW01000030">
    <property type="protein sequence ID" value="TNC21931.1"/>
    <property type="molecule type" value="Genomic_DNA"/>
</dbReference>
<gene>
    <name evidence="3" type="ORF">FG385_27005</name>
</gene>
<evidence type="ECO:0000259" key="1">
    <source>
        <dbReference type="Pfam" id="PF13173"/>
    </source>
</evidence>
<dbReference type="PANTHER" id="PTHR43566">
    <property type="entry name" value="CONSERVED PROTEIN"/>
    <property type="match status" value="1"/>
</dbReference>
<dbReference type="InterPro" id="IPR027417">
    <property type="entry name" value="P-loop_NTPase"/>
</dbReference>
<dbReference type="SUPFAM" id="SSF52540">
    <property type="entry name" value="P-loop containing nucleoside triphosphate hydrolases"/>
    <property type="match status" value="1"/>
</dbReference>
<keyword evidence="3" id="KW-0067">ATP-binding</keyword>
<accession>A0A5C4LSI7</accession>
<dbReference type="PANTHER" id="PTHR43566:SF2">
    <property type="entry name" value="DUF4143 DOMAIN-CONTAINING PROTEIN"/>
    <property type="match status" value="1"/>
</dbReference>
<protein>
    <submittedName>
        <fullName evidence="3">ATP-binding protein</fullName>
    </submittedName>
</protein>
<dbReference type="InterPro" id="IPR041682">
    <property type="entry name" value="AAA_14"/>
</dbReference>
<proteinExistence type="predicted"/>
<evidence type="ECO:0000313" key="4">
    <source>
        <dbReference type="Proteomes" id="UP000305546"/>
    </source>
</evidence>
<dbReference type="Pfam" id="PF13635">
    <property type="entry name" value="DUF4143"/>
    <property type="match status" value="1"/>
</dbReference>
<name>A0A5C4LSI7_9PSEU</name>
<dbReference type="Pfam" id="PF13173">
    <property type="entry name" value="AAA_14"/>
    <property type="match status" value="1"/>
</dbReference>
<dbReference type="RefSeq" id="WP_139099602.1">
    <property type="nucleotide sequence ID" value="NZ_VDFW01000030.1"/>
</dbReference>
<organism evidence="3 4">
    <name type="scientific">Amycolatopsis alkalitolerans</name>
    <dbReference type="NCBI Taxonomy" id="2547244"/>
    <lineage>
        <taxon>Bacteria</taxon>
        <taxon>Bacillati</taxon>
        <taxon>Actinomycetota</taxon>
        <taxon>Actinomycetes</taxon>
        <taxon>Pseudonocardiales</taxon>
        <taxon>Pseudonocardiaceae</taxon>
        <taxon>Amycolatopsis</taxon>
    </lineage>
</organism>